<protein>
    <submittedName>
        <fullName evidence="3">Hydrolase, alpha/beta fold family</fullName>
    </submittedName>
</protein>
<dbReference type="PANTHER" id="PTHR10794:SF63">
    <property type="entry name" value="ALPHA_BETA HYDROLASE 1, ISOFORM A"/>
    <property type="match status" value="1"/>
</dbReference>
<sequence>MDWFGRAYLGFHASSTPISFETQDGSTTTLLDVVKETVPTCQLNPLLFNGHLQTCWTAAKKDAPPVHYKRRLFQADHSGYSGSFAVDFYVSPEDAPEDSDESLPPRTTYFSQAELAQLENQGADDDRPMLVILHGLSGGSHEVYLRHAISPLLESGKWEACVINSRGCAQSKITTGILYNARATWDTRQAVKWLRKTFPNRPLFGIGFSLGACILTNYVGEEGSNCQLKAAIACANPWNLEVSNNALKRTFMGHNLYSKVLGSKSMLLAPSSHVFLGHPAYSGPAAMRKLAETHAEEIKKFTDFDLEKIATMTHLYEFDREVQCKAWGYPTENAYYRDASSVDSVMGIRIPFLAINATDDPISAEEALPYGEIKSNPYAVLCTTSLGGHLGWFEPSGARWHTRPVTNFMNYMAFEAKLDKIKSNVGENGKIYHAGAEFDPLRRKMAVPLE</sequence>
<reference evidence="3 4" key="1">
    <citation type="journal article" date="2024" name="J. Plant Pathol.">
        <title>Sequence and assembly of the genome of Seiridium unicorne, isolate CBS 538.82, causal agent of cypress canker disease.</title>
        <authorList>
            <person name="Scali E."/>
            <person name="Rocca G.D."/>
            <person name="Danti R."/>
            <person name="Garbelotto M."/>
            <person name="Barberini S."/>
            <person name="Baroncelli R."/>
            <person name="Emiliani G."/>
        </authorList>
    </citation>
    <scope>NUCLEOTIDE SEQUENCE [LARGE SCALE GENOMIC DNA]</scope>
    <source>
        <strain evidence="3 4">BM-138-508</strain>
    </source>
</reference>
<dbReference type="Proteomes" id="UP001408356">
    <property type="component" value="Unassembled WGS sequence"/>
</dbReference>
<dbReference type="InterPro" id="IPR029058">
    <property type="entry name" value="AB_hydrolase_fold"/>
</dbReference>
<dbReference type="GO" id="GO:0016787">
    <property type="term" value="F:hydrolase activity"/>
    <property type="evidence" value="ECO:0007669"/>
    <property type="project" value="UniProtKB-KW"/>
</dbReference>
<name>A0ABR2V0G8_9PEZI</name>
<dbReference type="EMBL" id="JARVKF010000246">
    <property type="protein sequence ID" value="KAK9420309.1"/>
    <property type="molecule type" value="Genomic_DNA"/>
</dbReference>
<dbReference type="InterPro" id="IPR000073">
    <property type="entry name" value="AB_hydrolase_1"/>
</dbReference>
<keyword evidence="3" id="KW-0378">Hydrolase</keyword>
<comment type="caution">
    <text evidence="3">The sequence shown here is derived from an EMBL/GenBank/DDBJ whole genome shotgun (WGS) entry which is preliminary data.</text>
</comment>
<evidence type="ECO:0000259" key="2">
    <source>
        <dbReference type="Pfam" id="PF00561"/>
    </source>
</evidence>
<dbReference type="Gene3D" id="3.40.50.1820">
    <property type="entry name" value="alpha/beta hydrolase"/>
    <property type="match status" value="1"/>
</dbReference>
<accession>A0ABR2V0G8</accession>
<dbReference type="InterPro" id="IPR050960">
    <property type="entry name" value="AB_hydrolase_4_sf"/>
</dbReference>
<evidence type="ECO:0000256" key="1">
    <source>
        <dbReference type="ARBA" id="ARBA00010884"/>
    </source>
</evidence>
<dbReference type="Pfam" id="PF00561">
    <property type="entry name" value="Abhydrolase_1"/>
    <property type="match status" value="1"/>
</dbReference>
<dbReference type="SUPFAM" id="SSF53474">
    <property type="entry name" value="alpha/beta-Hydrolases"/>
    <property type="match status" value="1"/>
</dbReference>
<feature type="domain" description="AB hydrolase-1" evidence="2">
    <location>
        <begin position="128"/>
        <end position="227"/>
    </location>
</feature>
<dbReference type="PANTHER" id="PTHR10794">
    <property type="entry name" value="ABHYDROLASE DOMAIN-CONTAINING PROTEIN"/>
    <property type="match status" value="1"/>
</dbReference>
<organism evidence="3 4">
    <name type="scientific">Seiridium unicorne</name>
    <dbReference type="NCBI Taxonomy" id="138068"/>
    <lineage>
        <taxon>Eukaryota</taxon>
        <taxon>Fungi</taxon>
        <taxon>Dikarya</taxon>
        <taxon>Ascomycota</taxon>
        <taxon>Pezizomycotina</taxon>
        <taxon>Sordariomycetes</taxon>
        <taxon>Xylariomycetidae</taxon>
        <taxon>Amphisphaeriales</taxon>
        <taxon>Sporocadaceae</taxon>
        <taxon>Seiridium</taxon>
    </lineage>
</organism>
<gene>
    <name evidence="3" type="ORF">SUNI508_06578</name>
</gene>
<dbReference type="InterPro" id="IPR012020">
    <property type="entry name" value="ABHD4"/>
</dbReference>
<evidence type="ECO:0000313" key="3">
    <source>
        <dbReference type="EMBL" id="KAK9420309.1"/>
    </source>
</evidence>
<dbReference type="PIRSF" id="PIRSF005211">
    <property type="entry name" value="Ab_hydro_YheT"/>
    <property type="match status" value="1"/>
</dbReference>
<proteinExistence type="inferred from homology"/>
<evidence type="ECO:0000313" key="4">
    <source>
        <dbReference type="Proteomes" id="UP001408356"/>
    </source>
</evidence>
<keyword evidence="4" id="KW-1185">Reference proteome</keyword>
<comment type="similarity">
    <text evidence="1">Belongs to the AB hydrolase superfamily. AB hydrolase 4 family.</text>
</comment>